<gene>
    <name evidence="2" type="ORF">DEM27_28345</name>
</gene>
<evidence type="ECO:0000313" key="3">
    <source>
        <dbReference type="Proteomes" id="UP000245252"/>
    </source>
</evidence>
<dbReference type="RefSeq" id="WP_109461611.1">
    <property type="nucleotide sequence ID" value="NZ_QFBC01000019.1"/>
</dbReference>
<accession>A0A2U2DI54</accession>
<reference evidence="2 3" key="1">
    <citation type="submission" date="2018-05" db="EMBL/GenBank/DDBJ databases">
        <title>The draft genome of strain NS-104.</title>
        <authorList>
            <person name="Hang P."/>
            <person name="Jiang J."/>
        </authorList>
    </citation>
    <scope>NUCLEOTIDE SEQUENCE [LARGE SCALE GENOMIC DNA]</scope>
    <source>
        <strain evidence="2 3">NS-104</strain>
    </source>
</reference>
<dbReference type="EMBL" id="QFBC01000019">
    <property type="protein sequence ID" value="PWE52996.1"/>
    <property type="molecule type" value="Genomic_DNA"/>
</dbReference>
<keyword evidence="1" id="KW-0175">Coiled coil</keyword>
<comment type="caution">
    <text evidence="2">The sequence shown here is derived from an EMBL/GenBank/DDBJ whole genome shotgun (WGS) entry which is preliminary data.</text>
</comment>
<evidence type="ECO:0000313" key="2">
    <source>
        <dbReference type="EMBL" id="PWE52996.1"/>
    </source>
</evidence>
<keyword evidence="3" id="KW-1185">Reference proteome</keyword>
<name>A0A2U2DI54_9HYPH</name>
<dbReference type="OrthoDB" id="7281435at2"/>
<feature type="coiled-coil region" evidence="1">
    <location>
        <begin position="235"/>
        <end position="262"/>
    </location>
</feature>
<sequence length="306" mass="35133">MGQLSQFFQPPLDWQQFEELTRGLVDQLYNTQSSMIGRSGQAQDGVDIYARTQAVGHLGVQCKRLSIRDDNNNLLANAVISPAMLKEEAEIALNFRPTLNTWVLATTAKRDARIQKSARNLTEAFEKRGVGVRVQAWFWDDYVSWLNLFPDLQRWYYDKVIHIRSSSEQDELILSLIATAFHRPAFSDPLYSENADDLLQAIKDTHMALRTGELVDRKSKHVIQKAIGGWRSLSNSAWKAELKGLESDLQTLKIKMMEAIKEKLIVQHSNYLEIRDPQLVEDLEYMRASCVRRLNIILLDGKLEEI</sequence>
<protein>
    <recommendedName>
        <fullName evidence="4">Restriction endonuclease type IV Mrr domain-containing protein</fullName>
    </recommendedName>
</protein>
<evidence type="ECO:0008006" key="4">
    <source>
        <dbReference type="Google" id="ProtNLM"/>
    </source>
</evidence>
<evidence type="ECO:0000256" key="1">
    <source>
        <dbReference type="SAM" id="Coils"/>
    </source>
</evidence>
<dbReference type="Proteomes" id="UP000245252">
    <property type="component" value="Unassembled WGS sequence"/>
</dbReference>
<proteinExistence type="predicted"/>
<organism evidence="2 3">
    <name type="scientific">Metarhizobium album</name>
    <dbReference type="NCBI Taxonomy" id="2182425"/>
    <lineage>
        <taxon>Bacteria</taxon>
        <taxon>Pseudomonadati</taxon>
        <taxon>Pseudomonadota</taxon>
        <taxon>Alphaproteobacteria</taxon>
        <taxon>Hyphomicrobiales</taxon>
        <taxon>Rhizobiaceae</taxon>
        <taxon>Metarhizobium</taxon>
    </lineage>
</organism>
<dbReference type="AlphaFoldDB" id="A0A2U2DI54"/>